<feature type="compositionally biased region" description="Polar residues" evidence="1">
    <location>
        <begin position="130"/>
        <end position="147"/>
    </location>
</feature>
<feature type="compositionally biased region" description="Polar residues" evidence="1">
    <location>
        <begin position="81"/>
        <end position="104"/>
    </location>
</feature>
<evidence type="ECO:0000256" key="1">
    <source>
        <dbReference type="SAM" id="MobiDB-lite"/>
    </source>
</evidence>
<feature type="compositionally biased region" description="Basic and acidic residues" evidence="1">
    <location>
        <begin position="21"/>
        <end position="33"/>
    </location>
</feature>
<gene>
    <name evidence="4" type="ORF">GOMPHAMPRED_004101</name>
</gene>
<keyword evidence="5" id="KW-1185">Reference proteome</keyword>
<dbReference type="PANTHER" id="PTHR42078:SF1">
    <property type="entry name" value="GLUCAN 1, 4-ALPHA-GLUCOSIDASE"/>
    <property type="match status" value="1"/>
</dbReference>
<feature type="compositionally biased region" description="Polar residues" evidence="1">
    <location>
        <begin position="370"/>
        <end position="380"/>
    </location>
</feature>
<feature type="region of interest" description="Disordered" evidence="1">
    <location>
        <begin position="370"/>
        <end position="413"/>
    </location>
</feature>
<sequence length="692" mass="76520">MANPQRRISQRPSRDSSASSRRGEDIFSDEHEINSFGVADGQRPIFTLQDIPSSHRTSHQRSSIQNTTSPARDSKKKQFPPHQSSQPLISRNSFSLQHDTQYSDTPRRIPSISSPADDTDLPAARPLSLLSRQSTYARPQSTYNGPSAPSHPYGMYPQNANDPARHASIASSHRHVRERSYIGGDRPTHPYGMYPQNTVADNETDTLAGSADIASIGFPGLRQQFARRLGPSGDDADDIIGPDGHTEQLPPYTKYPNVSVSAQKARMSSVPLSPIPQEPSQVANSATSVNDTLLSPTSTSMREPILISNRLSNLRTRNRWNEKSGRRTCFGRMPLWLVVLIIFLMVAIGAVGGAVLGHFIPKWKHNNDKSMGSYSQAENGSNSTAMPPPPPNSSALNPSPTAPPASPSNLTATVGGANAAPTGIFSIIISSSPQKSDTCLEKDEQKVAWACTNELKFQLNVENPLNGRATVTLSPIDVTGMFYGDQNPPFIQAKVDKQLVKDPDNPDYGKAYYFSNATYDKQVILPQTDLVPSTSKRSEVQQLYKRSSQVQENDMVWNCYWNDTLIDGFIYVDDVLSTVTSSSSPPAPTNNNSKRHLIKRESYSRKMKIREIRQNQAAPPQCTLMQYINQSLVPSTQQPPILLDEIPLPRLSVALSHWHQDWSKHRNKDDHDDDDHAKLPSVSFCDCAWIFG</sequence>
<dbReference type="Pfam" id="PF25130">
    <property type="entry name" value="DUF7820"/>
    <property type="match status" value="1"/>
</dbReference>
<evidence type="ECO:0000256" key="2">
    <source>
        <dbReference type="SAM" id="Phobius"/>
    </source>
</evidence>
<protein>
    <recommendedName>
        <fullName evidence="3">DUF7820 domain-containing protein</fullName>
    </recommendedName>
</protein>
<proteinExistence type="predicted"/>
<dbReference type="AlphaFoldDB" id="A0A8H3FNU2"/>
<organism evidence="4 5">
    <name type="scientific">Gomphillus americanus</name>
    <dbReference type="NCBI Taxonomy" id="1940652"/>
    <lineage>
        <taxon>Eukaryota</taxon>
        <taxon>Fungi</taxon>
        <taxon>Dikarya</taxon>
        <taxon>Ascomycota</taxon>
        <taxon>Pezizomycotina</taxon>
        <taxon>Lecanoromycetes</taxon>
        <taxon>OSLEUM clade</taxon>
        <taxon>Ostropomycetidae</taxon>
        <taxon>Ostropales</taxon>
        <taxon>Graphidaceae</taxon>
        <taxon>Gomphilloideae</taxon>
        <taxon>Gomphillus</taxon>
    </lineage>
</organism>
<accession>A0A8H3FNU2</accession>
<dbReference type="Proteomes" id="UP000664169">
    <property type="component" value="Unassembled WGS sequence"/>
</dbReference>
<keyword evidence="2" id="KW-1133">Transmembrane helix</keyword>
<dbReference type="OrthoDB" id="5384459at2759"/>
<comment type="caution">
    <text evidence="4">The sequence shown here is derived from an EMBL/GenBank/DDBJ whole genome shotgun (WGS) entry which is preliminary data.</text>
</comment>
<feature type="domain" description="DUF7820" evidence="3">
    <location>
        <begin position="410"/>
        <end position="690"/>
    </location>
</feature>
<keyword evidence="2" id="KW-0472">Membrane</keyword>
<evidence type="ECO:0000313" key="4">
    <source>
        <dbReference type="EMBL" id="CAF9926297.1"/>
    </source>
</evidence>
<name>A0A8H3FNU2_9LECA</name>
<feature type="region of interest" description="Disordered" evidence="1">
    <location>
        <begin position="1"/>
        <end position="191"/>
    </location>
</feature>
<dbReference type="PANTHER" id="PTHR42078">
    <property type="entry name" value="GLUCAN 1, 4-ALPHA-GLUCOSIDASE"/>
    <property type="match status" value="1"/>
</dbReference>
<evidence type="ECO:0000313" key="5">
    <source>
        <dbReference type="Proteomes" id="UP000664169"/>
    </source>
</evidence>
<keyword evidence="2" id="KW-0812">Transmembrane</keyword>
<reference evidence="4" key="1">
    <citation type="submission" date="2021-03" db="EMBL/GenBank/DDBJ databases">
        <authorList>
            <person name="Tagirdzhanova G."/>
        </authorList>
    </citation>
    <scope>NUCLEOTIDE SEQUENCE</scope>
</reference>
<dbReference type="InterPro" id="IPR056722">
    <property type="entry name" value="DUF7820"/>
</dbReference>
<feature type="transmembrane region" description="Helical" evidence="2">
    <location>
        <begin position="335"/>
        <end position="360"/>
    </location>
</feature>
<evidence type="ECO:0000259" key="3">
    <source>
        <dbReference type="Pfam" id="PF25130"/>
    </source>
</evidence>
<feature type="compositionally biased region" description="Polar residues" evidence="1">
    <location>
        <begin position="50"/>
        <end position="71"/>
    </location>
</feature>
<dbReference type="EMBL" id="CAJPDQ010000025">
    <property type="protein sequence ID" value="CAF9926297.1"/>
    <property type="molecule type" value="Genomic_DNA"/>
</dbReference>